<accession>A6UTI5</accession>
<sequence>MHWADATAKKIIKKRQKQNPKKYLISSGITPSGHIHVGNARETLTADGIYKGLLKEGVEAELIFIADNYDPLRKVYPFLPPEYEKFVGMPLSEIPCPEGCCDSYADHFLNPFINSLDDLGINLTVYKADENYKNGLYNDAIITALNDRDKIKGVLDKYRREPLPEDWYPLNIICEKCGKLSTTKVINYNSEESTVDYECQCGHKNTVKPFDGRGKLPWRVDWPARWKIFDVVAEPMGKDHGASGGSYDTGIKISQMVYRYGAPEKIIYEWIQLKVGDKALPMSSSSGVVFAVKDWVKICHPEVLRFLLLRSKPSKHIDFNLKTLPNIVDDYDELETKYFGLKEKEGNGEELNENEKDKIRLYELCTPKIPNKLPLNIPYKFCVIVSQIAYNPETETIDMNKVIDILKRNNYEQAELLKYEENKEDYNKLKTRLYCAMNWAIEYGEKLILIDSNTAKENYNELSQKQKEWIKLFRENLKNMGNNEESYNASSIHELIYDSAKEIDLEPKEAFSASYKILLGKNYGPKLGSFLSSLDKDFVIERYAL</sequence>
<evidence type="ECO:0000256" key="7">
    <source>
        <dbReference type="ARBA" id="ARBA00022917"/>
    </source>
</evidence>
<gene>
    <name evidence="10" type="primary">lysS</name>
    <name evidence="11" type="ordered locus">Maeo_0215</name>
</gene>
<dbReference type="Gene3D" id="3.40.50.620">
    <property type="entry name" value="HUPs"/>
    <property type="match status" value="1"/>
</dbReference>
<dbReference type="PROSITE" id="PS00178">
    <property type="entry name" value="AA_TRNA_LIGASE_I"/>
    <property type="match status" value="1"/>
</dbReference>
<dbReference type="eggNOG" id="arCOG00485">
    <property type="taxonomic scope" value="Archaea"/>
</dbReference>
<dbReference type="Gene3D" id="6.10.20.10">
    <property type="entry name" value="Lysine tRNA ligase, stem contact fold domain"/>
    <property type="match status" value="1"/>
</dbReference>
<dbReference type="GO" id="GO:0004824">
    <property type="term" value="F:lysine-tRNA ligase activity"/>
    <property type="evidence" value="ECO:0007669"/>
    <property type="project" value="UniProtKB-UniRule"/>
</dbReference>
<dbReference type="InterPro" id="IPR020751">
    <property type="entry name" value="aa-tRNA-synth_I_codon-bd_sub2"/>
</dbReference>
<keyword evidence="12" id="KW-1185">Reference proteome</keyword>
<keyword evidence="4 10" id="KW-0436">Ligase</keyword>
<dbReference type="SUPFAM" id="SSF48163">
    <property type="entry name" value="An anticodon-binding domain of class I aminoacyl-tRNA synthetases"/>
    <property type="match status" value="1"/>
</dbReference>
<name>A6UTI5_META3</name>
<evidence type="ECO:0000256" key="8">
    <source>
        <dbReference type="ARBA" id="ARBA00023146"/>
    </source>
</evidence>
<evidence type="ECO:0000313" key="11">
    <source>
        <dbReference type="EMBL" id="ABR55807.1"/>
    </source>
</evidence>
<dbReference type="Gene3D" id="1.10.10.770">
    <property type="match status" value="1"/>
</dbReference>
<dbReference type="AlphaFoldDB" id="A6UTI5"/>
<comment type="catalytic activity">
    <reaction evidence="9 10">
        <text>tRNA(Lys) + L-lysine + ATP = L-lysyl-tRNA(Lys) + AMP + diphosphate</text>
        <dbReference type="Rhea" id="RHEA:20792"/>
        <dbReference type="Rhea" id="RHEA-COMP:9696"/>
        <dbReference type="Rhea" id="RHEA-COMP:9697"/>
        <dbReference type="ChEBI" id="CHEBI:30616"/>
        <dbReference type="ChEBI" id="CHEBI:32551"/>
        <dbReference type="ChEBI" id="CHEBI:33019"/>
        <dbReference type="ChEBI" id="CHEBI:78442"/>
        <dbReference type="ChEBI" id="CHEBI:78529"/>
        <dbReference type="ChEBI" id="CHEBI:456215"/>
        <dbReference type="EC" id="6.1.1.6"/>
    </reaction>
</comment>
<dbReference type="KEGG" id="mae:Maeo_0215"/>
<dbReference type="Pfam" id="PF01921">
    <property type="entry name" value="tRNA-synt_1f"/>
    <property type="match status" value="1"/>
</dbReference>
<keyword evidence="6 10" id="KW-0067">ATP-binding</keyword>
<dbReference type="Gene3D" id="1.10.10.350">
    <property type="match status" value="1"/>
</dbReference>
<dbReference type="PANTHER" id="PTHR37940:SF1">
    <property type="entry name" value="LYSINE--TRNA LIGASE"/>
    <property type="match status" value="1"/>
</dbReference>
<dbReference type="GO" id="GO:0000049">
    <property type="term" value="F:tRNA binding"/>
    <property type="evidence" value="ECO:0007669"/>
    <property type="project" value="InterPro"/>
</dbReference>
<protein>
    <recommendedName>
        <fullName evidence="10">Lysine--tRNA ligase</fullName>
        <ecNumber evidence="10">6.1.1.6</ecNumber>
    </recommendedName>
    <alternativeName>
        <fullName evidence="10">Lysyl-tRNA synthetase</fullName>
        <shortName evidence="10">LysRS</shortName>
    </alternativeName>
</protein>
<dbReference type="SUPFAM" id="SSF52374">
    <property type="entry name" value="Nucleotidylyl transferase"/>
    <property type="match status" value="1"/>
</dbReference>
<dbReference type="HAMAP" id="MF_00177">
    <property type="entry name" value="Lys_tRNA_synth_class1"/>
    <property type="match status" value="1"/>
</dbReference>
<proteinExistence type="inferred from homology"/>
<dbReference type="PANTHER" id="PTHR37940">
    <property type="entry name" value="LYSINE--TRNA LIGASE"/>
    <property type="match status" value="1"/>
</dbReference>
<dbReference type="GO" id="GO:0005524">
    <property type="term" value="F:ATP binding"/>
    <property type="evidence" value="ECO:0007669"/>
    <property type="project" value="UniProtKB-UniRule"/>
</dbReference>
<dbReference type="OrthoDB" id="6838at2157"/>
<dbReference type="STRING" id="419665.Maeo_0215"/>
<keyword evidence="5 10" id="KW-0547">Nucleotide-binding</keyword>
<evidence type="ECO:0000256" key="9">
    <source>
        <dbReference type="ARBA" id="ARBA00048573"/>
    </source>
</evidence>
<comment type="similarity">
    <text evidence="2 10">Belongs to the class-I aminoacyl-tRNA synthetase family.</text>
</comment>
<evidence type="ECO:0000256" key="6">
    <source>
        <dbReference type="ARBA" id="ARBA00022840"/>
    </source>
</evidence>
<keyword evidence="7 10" id="KW-0648">Protein biosynthesis</keyword>
<dbReference type="EC" id="6.1.1.6" evidence="10"/>
<feature type="short sequence motif" description="'HIGH' region" evidence="10">
    <location>
        <begin position="31"/>
        <end position="39"/>
    </location>
</feature>
<feature type="short sequence motif" description="'KMSKS' region" evidence="10">
    <location>
        <begin position="281"/>
        <end position="285"/>
    </location>
</feature>
<dbReference type="HOGENOM" id="CLU_025562_1_0_2"/>
<dbReference type="RefSeq" id="WP_011972939.1">
    <property type="nucleotide sequence ID" value="NC_009635.1"/>
</dbReference>
<comment type="subcellular location">
    <subcellularLocation>
        <location evidence="1 10">Cytoplasm</location>
    </subcellularLocation>
</comment>
<organism evidence="11 12">
    <name type="scientific">Methanococcus aeolicus (strain ATCC BAA-1280 / DSM 17508 / OCM 812 / Nankai-3)</name>
    <dbReference type="NCBI Taxonomy" id="419665"/>
    <lineage>
        <taxon>Archaea</taxon>
        <taxon>Methanobacteriati</taxon>
        <taxon>Methanobacteriota</taxon>
        <taxon>Methanomada group</taxon>
        <taxon>Methanococci</taxon>
        <taxon>Methanococcales</taxon>
        <taxon>Methanococcaceae</taxon>
        <taxon>Methanococcus</taxon>
    </lineage>
</organism>
<dbReference type="InterPro" id="IPR008925">
    <property type="entry name" value="aa_tRNA-synth_I_cd-bd_sf"/>
</dbReference>
<dbReference type="GeneID" id="5327567"/>
<evidence type="ECO:0000313" key="12">
    <source>
        <dbReference type="Proteomes" id="UP000001106"/>
    </source>
</evidence>
<reference evidence="11" key="1">
    <citation type="submission" date="2007-06" db="EMBL/GenBank/DDBJ databases">
        <title>Complete sequence of Methanococcus aeolicus Nankai-3.</title>
        <authorList>
            <consortium name="US DOE Joint Genome Institute"/>
            <person name="Copeland A."/>
            <person name="Lucas S."/>
            <person name="Lapidus A."/>
            <person name="Barry K."/>
            <person name="Glavina del Rio T."/>
            <person name="Dalin E."/>
            <person name="Tice H."/>
            <person name="Pitluck S."/>
            <person name="Chain P."/>
            <person name="Malfatti S."/>
            <person name="Shin M."/>
            <person name="Vergez L."/>
            <person name="Schmutz J."/>
            <person name="Larimer F."/>
            <person name="Land M."/>
            <person name="Hauser L."/>
            <person name="Kyrpides N."/>
            <person name="Lykidis A."/>
            <person name="Sieprawska-Lupa M."/>
            <person name="Whitman W.B."/>
            <person name="Richardson P."/>
        </authorList>
    </citation>
    <scope>NUCLEOTIDE SEQUENCE [LARGE SCALE GENOMIC DNA]</scope>
    <source>
        <strain evidence="11">Nankai-3</strain>
    </source>
</reference>
<dbReference type="InterPro" id="IPR002904">
    <property type="entry name" value="Lys-tRNA-ligase"/>
</dbReference>
<dbReference type="NCBIfam" id="TIGR00467">
    <property type="entry name" value="lysS_arch"/>
    <property type="match status" value="1"/>
</dbReference>
<evidence type="ECO:0000256" key="3">
    <source>
        <dbReference type="ARBA" id="ARBA00022490"/>
    </source>
</evidence>
<dbReference type="Proteomes" id="UP000001106">
    <property type="component" value="Chromosome"/>
</dbReference>
<dbReference type="InterPro" id="IPR001412">
    <property type="entry name" value="aa-tRNA-synth_I_CS"/>
</dbReference>
<evidence type="ECO:0000256" key="1">
    <source>
        <dbReference type="ARBA" id="ARBA00004496"/>
    </source>
</evidence>
<dbReference type="GO" id="GO:0005737">
    <property type="term" value="C:cytoplasm"/>
    <property type="evidence" value="ECO:0007669"/>
    <property type="project" value="UniProtKB-SubCell"/>
</dbReference>
<dbReference type="GeneID" id="75305552"/>
<dbReference type="GO" id="GO:0006430">
    <property type="term" value="P:lysyl-tRNA aminoacylation"/>
    <property type="evidence" value="ECO:0007669"/>
    <property type="project" value="UniProtKB-UniRule"/>
</dbReference>
<keyword evidence="3 10" id="KW-0963">Cytoplasm</keyword>
<keyword evidence="8 10" id="KW-0030">Aminoacyl-tRNA synthetase</keyword>
<comment type="caution">
    <text evidence="10">Lacks conserved residue(s) required for the propagation of feature annotation.</text>
</comment>
<evidence type="ECO:0000256" key="5">
    <source>
        <dbReference type="ARBA" id="ARBA00022741"/>
    </source>
</evidence>
<dbReference type="InterPro" id="IPR014729">
    <property type="entry name" value="Rossmann-like_a/b/a_fold"/>
</dbReference>
<evidence type="ECO:0000256" key="2">
    <source>
        <dbReference type="ARBA" id="ARBA00005594"/>
    </source>
</evidence>
<evidence type="ECO:0000256" key="4">
    <source>
        <dbReference type="ARBA" id="ARBA00022598"/>
    </source>
</evidence>
<evidence type="ECO:0000256" key="10">
    <source>
        <dbReference type="HAMAP-Rule" id="MF_00177"/>
    </source>
</evidence>
<dbReference type="EMBL" id="CP000743">
    <property type="protein sequence ID" value="ABR55807.1"/>
    <property type="molecule type" value="Genomic_DNA"/>
</dbReference>
<dbReference type="InterPro" id="IPR042078">
    <property type="entry name" value="Lys-tRNA-ligase_SC_fold"/>
</dbReference>